<evidence type="ECO:0000313" key="1">
    <source>
        <dbReference type="EMBL" id="EXJ15912.1"/>
    </source>
</evidence>
<accession>W9VIN3</accession>
<sequence>MRLGHGAGLYGRSAPIWTVARSAPGAGSVSQKSRTAETISAAILSR</sequence>
<organism evidence="1 2">
    <name type="scientific">Imhoffiella purpurea</name>
    <dbReference type="NCBI Taxonomy" id="1249627"/>
    <lineage>
        <taxon>Bacteria</taxon>
        <taxon>Pseudomonadati</taxon>
        <taxon>Pseudomonadota</taxon>
        <taxon>Gammaproteobacteria</taxon>
        <taxon>Chromatiales</taxon>
        <taxon>Chromatiaceae</taxon>
        <taxon>Imhoffiella</taxon>
    </lineage>
</organism>
<comment type="caution">
    <text evidence="1">The sequence shown here is derived from an EMBL/GenBank/DDBJ whole genome shotgun (WGS) entry which is preliminary data.</text>
</comment>
<dbReference type="AlphaFoldDB" id="W9VIN3"/>
<proteinExistence type="predicted"/>
<dbReference type="Proteomes" id="UP000019460">
    <property type="component" value="Unassembled WGS sequence"/>
</dbReference>
<dbReference type="EMBL" id="AONC01000018">
    <property type="protein sequence ID" value="EXJ15912.1"/>
    <property type="molecule type" value="Genomic_DNA"/>
</dbReference>
<dbReference type="STRING" id="1249627.D779_0776"/>
<name>W9VIN3_9GAMM</name>
<gene>
    <name evidence="1" type="ORF">D779_0776</name>
</gene>
<protein>
    <submittedName>
        <fullName evidence="1">Uncharacterized protein</fullName>
    </submittedName>
</protein>
<keyword evidence="2" id="KW-1185">Reference proteome</keyword>
<reference evidence="1 2" key="1">
    <citation type="submission" date="2012-11" db="EMBL/GenBank/DDBJ databases">
        <title>Genome assembly of Thiorhodococcus sp. AK35.</title>
        <authorList>
            <person name="Nupur N."/>
            <person name="Khatri I."/>
            <person name="Subramanian S."/>
            <person name="Pinnaka A."/>
        </authorList>
    </citation>
    <scope>NUCLEOTIDE SEQUENCE [LARGE SCALE GENOMIC DNA]</scope>
    <source>
        <strain evidence="1 2">AK35</strain>
    </source>
</reference>
<evidence type="ECO:0000313" key="2">
    <source>
        <dbReference type="Proteomes" id="UP000019460"/>
    </source>
</evidence>